<dbReference type="Proteomes" id="UP001223634">
    <property type="component" value="Segment"/>
</dbReference>
<name>A0A6B7KLG0_9ABAC</name>
<reference evidence="1 2" key="1">
    <citation type="submission" date="2019-01" db="EMBL/GenBank/DDBJ databases">
        <title>The Spodoptera cosmioides nucleopolyhedrovirus (SpcoNPV) is a novel virus isolated from the polyphagous black armyworm, Spodoptera cosmioides (Walker) (Lepidoptera: Noctuidae).</title>
        <authorList>
            <person name="Santos E.R."/>
            <person name="Oliveira L.B."/>
            <person name="Silva L.A."/>
            <person name="Sosa-Gomez D.R."/>
            <person name="Ribeiro B.M."/>
            <person name="Ardisson-Araujo D.M.P."/>
        </authorList>
    </citation>
    <scope>NUCLEOTIDE SEQUENCE [LARGE SCALE GENOMIC DNA]</scope>
    <source>
        <strain evidence="1">VPN72</strain>
    </source>
</reference>
<evidence type="ECO:0000313" key="1">
    <source>
        <dbReference type="EMBL" id="QEI03503.1"/>
    </source>
</evidence>
<proteinExistence type="predicted"/>
<organism evidence="1 2">
    <name type="scientific">Spodoptera cosmioides nucleopolyhedrovirus</name>
    <dbReference type="NCBI Taxonomy" id="2605774"/>
    <lineage>
        <taxon>Viruses</taxon>
        <taxon>Viruses incertae sedis</taxon>
        <taxon>Naldaviricetes</taxon>
        <taxon>Lefavirales</taxon>
        <taxon>Baculoviridae</taxon>
        <taxon>Alphabaculovirus</taxon>
        <taxon>Alphabaculovirus spocosmioidis</taxon>
    </lineage>
</organism>
<accession>A0A6B7KLG0</accession>
<dbReference type="EMBL" id="MK419955">
    <property type="protein sequence ID" value="QEI03503.1"/>
    <property type="molecule type" value="Genomic_DNA"/>
</dbReference>
<evidence type="ECO:0000313" key="2">
    <source>
        <dbReference type="Proteomes" id="UP001223634"/>
    </source>
</evidence>
<sequence>MITAKILSMSLSDNGVSLSSIPRSVTFVSIYDARIALVINVNGIILILHSTTDTDRALAS</sequence>
<protein>
    <submittedName>
        <fullName evidence="1">Uncharacterized protein</fullName>
    </submittedName>
</protein>
<keyword evidence="2" id="KW-1185">Reference proteome</keyword>